<dbReference type="PANTHER" id="PTHR32018:SF1">
    <property type="entry name" value="RHAMNOGALACTURONAN ENDOLYASE"/>
    <property type="match status" value="1"/>
</dbReference>
<dbReference type="CDD" id="cd10316">
    <property type="entry name" value="RGL4_M"/>
    <property type="match status" value="1"/>
</dbReference>
<dbReference type="Pfam" id="PF14683">
    <property type="entry name" value="CBM-like"/>
    <property type="match status" value="1"/>
</dbReference>
<dbReference type="Gene3D" id="2.60.120.260">
    <property type="entry name" value="Galactose-binding domain-like"/>
    <property type="match status" value="1"/>
</dbReference>
<dbReference type="Gene3D" id="2.60.40.1120">
    <property type="entry name" value="Carboxypeptidase-like, regulatory domain"/>
    <property type="match status" value="1"/>
</dbReference>
<proteinExistence type="predicted"/>
<name>A0A9D1GME6_9BACT</name>
<dbReference type="AlphaFoldDB" id="A0A9D1GME6"/>
<evidence type="ECO:0000259" key="2">
    <source>
        <dbReference type="Pfam" id="PF14683"/>
    </source>
</evidence>
<dbReference type="CDD" id="cd10317">
    <property type="entry name" value="RGL4_C"/>
    <property type="match status" value="1"/>
</dbReference>
<reference evidence="4" key="1">
    <citation type="submission" date="2020-10" db="EMBL/GenBank/DDBJ databases">
        <authorList>
            <person name="Gilroy R."/>
        </authorList>
    </citation>
    <scope>NUCLEOTIDE SEQUENCE</scope>
    <source>
        <strain evidence="4">ChiHecec2B26-709</strain>
    </source>
</reference>
<dbReference type="InterPro" id="IPR051850">
    <property type="entry name" value="Polysacch_Lyase_4"/>
</dbReference>
<dbReference type="GO" id="GO:0016829">
    <property type="term" value="F:lyase activity"/>
    <property type="evidence" value="ECO:0007669"/>
    <property type="project" value="UniProtKB-KW"/>
</dbReference>
<dbReference type="GO" id="GO:0030246">
    <property type="term" value="F:carbohydrate binding"/>
    <property type="evidence" value="ECO:0007669"/>
    <property type="project" value="InterPro"/>
</dbReference>
<comment type="caution">
    <text evidence="4">The sequence shown here is derived from an EMBL/GenBank/DDBJ whole genome shotgun (WGS) entry which is preliminary data.</text>
</comment>
<dbReference type="EMBL" id="DVLC01000061">
    <property type="protein sequence ID" value="HIT46848.1"/>
    <property type="molecule type" value="Genomic_DNA"/>
</dbReference>
<evidence type="ECO:0000313" key="5">
    <source>
        <dbReference type="Proteomes" id="UP000886881"/>
    </source>
</evidence>
<dbReference type="InterPro" id="IPR013784">
    <property type="entry name" value="Carb-bd-like_fold"/>
</dbReference>
<evidence type="ECO:0000259" key="3">
    <source>
        <dbReference type="Pfam" id="PF14686"/>
    </source>
</evidence>
<reference evidence="4" key="2">
    <citation type="journal article" date="2021" name="PeerJ">
        <title>Extensive microbial diversity within the chicken gut microbiome revealed by metagenomics and culture.</title>
        <authorList>
            <person name="Gilroy R."/>
            <person name="Ravi A."/>
            <person name="Getino M."/>
            <person name="Pursley I."/>
            <person name="Horton D.L."/>
            <person name="Alikhan N.F."/>
            <person name="Baker D."/>
            <person name="Gharbi K."/>
            <person name="Hall N."/>
            <person name="Watson M."/>
            <person name="Adriaenssens E.M."/>
            <person name="Foster-Nyarko E."/>
            <person name="Jarju S."/>
            <person name="Secka A."/>
            <person name="Antonio M."/>
            <person name="Oren A."/>
            <person name="Chaudhuri R.R."/>
            <person name="La Ragione R."/>
            <person name="Hildebrand F."/>
            <person name="Pallen M.J."/>
        </authorList>
    </citation>
    <scope>NUCLEOTIDE SEQUENCE</scope>
    <source>
        <strain evidence="4">ChiHecec2B26-709</strain>
    </source>
</reference>
<dbReference type="InterPro" id="IPR029413">
    <property type="entry name" value="RG-lyase_II"/>
</dbReference>
<feature type="domain" description="Rhamnogalacturonan lyase" evidence="2">
    <location>
        <begin position="246"/>
        <end position="423"/>
    </location>
</feature>
<dbReference type="InterPro" id="IPR029411">
    <property type="entry name" value="RG-lyase_III"/>
</dbReference>
<dbReference type="Proteomes" id="UP000886881">
    <property type="component" value="Unassembled WGS sequence"/>
</dbReference>
<dbReference type="SUPFAM" id="SSF49452">
    <property type="entry name" value="Starch-binding domain-like"/>
    <property type="match status" value="1"/>
</dbReference>
<feature type="domain" description="Rhamnogalacturonan lyase" evidence="3">
    <location>
        <begin position="172"/>
        <end position="231"/>
    </location>
</feature>
<feature type="non-terminal residue" evidence="4">
    <location>
        <position position="1"/>
    </location>
</feature>
<protein>
    <submittedName>
        <fullName evidence="4">Lyase</fullName>
    </submittedName>
</protein>
<dbReference type="InterPro" id="IPR008979">
    <property type="entry name" value="Galactose-bd-like_sf"/>
</dbReference>
<keyword evidence="1" id="KW-0732">Signal</keyword>
<dbReference type="SUPFAM" id="SSF49785">
    <property type="entry name" value="Galactose-binding domain-like"/>
    <property type="match status" value="1"/>
</dbReference>
<accession>A0A9D1GME6</accession>
<evidence type="ECO:0000256" key="1">
    <source>
        <dbReference type="ARBA" id="ARBA00022729"/>
    </source>
</evidence>
<evidence type="ECO:0000313" key="4">
    <source>
        <dbReference type="EMBL" id="HIT46848.1"/>
    </source>
</evidence>
<gene>
    <name evidence="4" type="ORF">IAC35_03205</name>
</gene>
<dbReference type="Pfam" id="PF14686">
    <property type="entry name" value="fn3_3"/>
    <property type="match status" value="1"/>
</dbReference>
<organism evidence="4 5">
    <name type="scientific">Candidatus Cryptobacteroides merdipullorum</name>
    <dbReference type="NCBI Taxonomy" id="2840771"/>
    <lineage>
        <taxon>Bacteria</taxon>
        <taxon>Pseudomonadati</taxon>
        <taxon>Bacteroidota</taxon>
        <taxon>Bacteroidia</taxon>
        <taxon>Bacteroidales</taxon>
        <taxon>Candidatus Cryptobacteroides</taxon>
    </lineage>
</organism>
<dbReference type="PANTHER" id="PTHR32018">
    <property type="entry name" value="RHAMNOGALACTURONATE LYASE FAMILY PROTEIN"/>
    <property type="match status" value="1"/>
</dbReference>
<sequence length="430" mass="47829">DKYIYTALQSANPAFGWSSTTENLGLFFINPSMEYLSGGPTKVEFLGHRDTNEAAAPCILNYWRSSHYGGAELNVAEGEQWTKVVGPFFIYANSGSDPQDIYEDARERAEVEAARWPYDWVEGVDYPKKEDRSAVSGRLVLDDPGAAQEFTNLNVGLTAPAYISPRPAGSPQAMTDWQRDAKFYQFWTAGNSDGSFRIENVRPGKYCLHAFTDGVLGEYVTEVTVGKGEELDLGTLDWKPLRYGRQLWEIGVPNRNGSEFYMAGEFDDPEISLAYAELFPNDVTFTIGESDWSRDWFFQHVPHNTDPEAEALPFYGVRSIGRSTPYTIVFETDGKAEGQAVLRLAICGTGTRSIGISVNGRKAGEIDGLQGDGVITRHGRQGIWYERDFRFDASLLEAGTNTLTLTVPEGPVNNGIIYDYIRLELDESGK</sequence>
<keyword evidence="4" id="KW-0456">Lyase</keyword>